<evidence type="ECO:0000256" key="1">
    <source>
        <dbReference type="SAM" id="Coils"/>
    </source>
</evidence>
<feature type="compositionally biased region" description="Basic and acidic residues" evidence="2">
    <location>
        <begin position="619"/>
        <end position="629"/>
    </location>
</feature>
<dbReference type="EMBL" id="VULL01003307">
    <property type="protein sequence ID" value="KAF1639908.1"/>
    <property type="molecule type" value="Genomic_DNA"/>
</dbReference>
<keyword evidence="1" id="KW-0175">Coiled coil</keyword>
<evidence type="ECO:0000313" key="4">
    <source>
        <dbReference type="Proteomes" id="UP000716595"/>
    </source>
</evidence>
<feature type="compositionally biased region" description="Polar residues" evidence="2">
    <location>
        <begin position="599"/>
        <end position="617"/>
    </location>
</feature>
<feature type="region of interest" description="Disordered" evidence="2">
    <location>
        <begin position="668"/>
        <end position="688"/>
    </location>
</feature>
<evidence type="ECO:0000313" key="3">
    <source>
        <dbReference type="EMBL" id="KAF1639908.1"/>
    </source>
</evidence>
<accession>A0A8J4KD46</accession>
<organism evidence="3 4">
    <name type="scientific">Eudyptes chrysocome</name>
    <name type="common">Western rockhopper penguin</name>
    <name type="synonym">Aptenodytes chrysocome</name>
    <dbReference type="NCBI Taxonomy" id="79626"/>
    <lineage>
        <taxon>Eukaryota</taxon>
        <taxon>Metazoa</taxon>
        <taxon>Chordata</taxon>
        <taxon>Craniata</taxon>
        <taxon>Vertebrata</taxon>
        <taxon>Euteleostomi</taxon>
        <taxon>Archelosauria</taxon>
        <taxon>Archosauria</taxon>
        <taxon>Dinosauria</taxon>
        <taxon>Saurischia</taxon>
        <taxon>Theropoda</taxon>
        <taxon>Coelurosauria</taxon>
        <taxon>Aves</taxon>
        <taxon>Neognathae</taxon>
        <taxon>Neoaves</taxon>
        <taxon>Aequornithes</taxon>
        <taxon>Sphenisciformes</taxon>
        <taxon>Spheniscidae</taxon>
        <taxon>Eudyptes</taxon>
    </lineage>
</organism>
<dbReference type="Proteomes" id="UP000716595">
    <property type="component" value="Unassembled WGS sequence"/>
</dbReference>
<dbReference type="AlphaFoldDB" id="A0A8J4KD46"/>
<keyword evidence="4" id="KW-1185">Reference proteome</keyword>
<reference evidence="3" key="1">
    <citation type="journal article" date="2019" name="Gigascience">
        <title>High-coverage genomes to elucidate the evolution of penguins.</title>
        <authorList>
            <person name="Pan H."/>
            <person name="Cole T.L."/>
            <person name="Bi X."/>
            <person name="Fang M."/>
            <person name="Zhou C."/>
            <person name="Yang Z."/>
            <person name="Ksepka D.T."/>
            <person name="Hart T."/>
            <person name="Bouzat J.L."/>
            <person name="Argilla L.S."/>
            <person name="Bertelsen M.F."/>
            <person name="Boersma P.D."/>
            <person name="Bost C.A."/>
            <person name="Cherel Y."/>
            <person name="Dann P."/>
            <person name="Fiddaman S.R."/>
            <person name="Howard P."/>
            <person name="Labuschagne K."/>
            <person name="Mattern T."/>
            <person name="Miller G."/>
            <person name="Parker P."/>
            <person name="Phillips R.A."/>
            <person name="Quillfeldt P."/>
            <person name="Ryan P.G."/>
            <person name="Taylor H."/>
            <person name="Thompson D.R."/>
            <person name="Young M.J."/>
            <person name="Ellegaard M.R."/>
            <person name="Gilbert M.T.P."/>
            <person name="Sinding M.S."/>
            <person name="Pacheco G."/>
            <person name="Shepherd L.D."/>
            <person name="Tennyson A.J.D."/>
            <person name="Grosser S."/>
            <person name="Kay E."/>
            <person name="Nupen L.J."/>
            <person name="Ellenberg U."/>
            <person name="Houston D.M."/>
            <person name="Reeve A.H."/>
            <person name="Johnson K."/>
            <person name="Masello J.F."/>
            <person name="Stracke T."/>
            <person name="McKinlay B."/>
            <person name="Borboroglu P.G."/>
            <person name="Zhang D.X."/>
            <person name="Zhang G."/>
        </authorList>
    </citation>
    <scope>NUCLEOTIDE SEQUENCE</scope>
    <source>
        <strain evidence="3">RH 110-1</strain>
    </source>
</reference>
<feature type="coiled-coil region" evidence="1">
    <location>
        <begin position="292"/>
        <end position="394"/>
    </location>
</feature>
<comment type="caution">
    <text evidence="3">The sequence shown here is derived from an EMBL/GenBank/DDBJ whole genome shotgun (WGS) entry which is preliminary data.</text>
</comment>
<feature type="non-terminal residue" evidence="3">
    <location>
        <position position="710"/>
    </location>
</feature>
<feature type="non-terminal residue" evidence="3">
    <location>
        <position position="1"/>
    </location>
</feature>
<name>A0A8J4KD46_EUDCH</name>
<feature type="coiled-coil region" evidence="1">
    <location>
        <begin position="430"/>
        <end position="482"/>
    </location>
</feature>
<feature type="coiled-coil region" evidence="1">
    <location>
        <begin position="49"/>
        <end position="230"/>
    </location>
</feature>
<protein>
    <submittedName>
        <fullName evidence="3">Kinesin-like protein KIF20B</fullName>
    </submittedName>
</protein>
<proteinExistence type="predicted"/>
<evidence type="ECO:0000256" key="2">
    <source>
        <dbReference type="SAM" id="MobiDB-lite"/>
    </source>
</evidence>
<sequence>SQRIQELLQQVEDLKKGLGDTENYNNQLKIKLNETANQDCQSIKEKDLMNQLQEQIQKKTQDFEKQAAEDHRVIAQFEEEVTSYKGKIRELECLLEAFRAKDDSVTKLEEVLKEKESILLNLESNTVALQEKCANSDKKIKELNDQEANLKEEVVQLMNSLENMKHSLQEKEKNEDEQIQSIELLRKDLSESSALVQSLKKDLQRKEEEYTDLKEKFSDAKKQIQQVQKEVGNHRPNVSSASLCLGYALFLSNRAFDLWEWEKLLVMKALWERMVGTRRGLICKFIFKSSDLRAKEKIIEDMRMTLEEQEQTQIEQDQVLEAKLEETNRLVLELEVWKQKYRELNNQSNSEWQQKMSKNEEENIKENEELIKLQKELKENEAKYQTDRKKWLEERMGLISQVKETESLRNREMRKFAEDRERHVEQQAEIERLAAQLVEKDSNLQKWREERDKLVEALEVQLKTLASNTAQKDKEIAELKQAALKDSGKVISLALSHALWLLHSCSKTCFLKISICLQDHSEIVLDSSEVSTENGKTSRFPKPEMEIQFTPLQPNKMEVKHQGSTLPVTVKMVKPRKKRKSEEMDEDFVKSENKKNATPAMTNSPSTSNKKMMSTTHSFRKEYPLRKQESTSSKKSAKKKDGTLQKIGDFFQSSPTIIHSKAKKLIATISSPKSAEPESVKENELKPKRAKRKLYSTDISCPLDIPASSV</sequence>
<feature type="region of interest" description="Disordered" evidence="2">
    <location>
        <begin position="573"/>
        <end position="641"/>
    </location>
</feature>
<feature type="compositionally biased region" description="Basic and acidic residues" evidence="2">
    <location>
        <begin position="675"/>
        <end position="687"/>
    </location>
</feature>
<gene>
    <name evidence="3" type="primary">KIF20B</name>
    <name evidence="3" type="ORF">FQV12_0010974</name>
</gene>